<dbReference type="GO" id="GO:0016787">
    <property type="term" value="F:hydrolase activity"/>
    <property type="evidence" value="ECO:0007669"/>
    <property type="project" value="UniProtKB-KW"/>
</dbReference>
<dbReference type="Proteomes" id="UP000185491">
    <property type="component" value="Chromosome"/>
</dbReference>
<dbReference type="SMART" id="SM01110">
    <property type="entry name" value="Cutinase"/>
    <property type="match status" value="1"/>
</dbReference>
<evidence type="ECO:0000313" key="3">
    <source>
        <dbReference type="Proteomes" id="UP000185491"/>
    </source>
</evidence>
<dbReference type="KEGG" id="cpho:CPHO_03315"/>
<gene>
    <name evidence="2" type="ORF">CPHO_03315</name>
</gene>
<sequence>MAVVAARGSDQNAAQGEYLGPQTYGTRTSNGYEGRNFISFFHFVDSRHPGLMDKVQVIGLDEEQYPAAMNVPPLAKEGEVLSFGQVLERMHFIVTHYSLGQMAWGTTFGLLDSLRRGEENAPGVVAEYERRTGCKPRYIVAGYSQGAIVATSLEKPLAAQGKLHGAFYLGNPLHRPAGMSVWYPHQLAPLPPHARIDYCLAGDFSCTLTPENALLALRDKAKLHASYFQDAAAGNPTAQDIAVADRFASLIRG</sequence>
<dbReference type="EMBL" id="CP009249">
    <property type="protein sequence ID" value="APT93633.1"/>
    <property type="molecule type" value="Genomic_DNA"/>
</dbReference>
<reference evidence="2 3" key="1">
    <citation type="submission" date="2014-08" db="EMBL/GenBank/DDBJ databases">
        <title>Complete genome sequence of Corynebacterium phocae M408/89/1(T)(=DSM 44612(T)), isolated from the common seal (Phoca vitulina).</title>
        <authorList>
            <person name="Ruckert C."/>
            <person name="Albersmeier A."/>
            <person name="Winkler A."/>
            <person name="Kalinowski J."/>
        </authorList>
    </citation>
    <scope>NUCLEOTIDE SEQUENCE [LARGE SCALE GENOMIC DNA]</scope>
    <source>
        <strain evidence="2 3">M408/89/1</strain>
    </source>
</reference>
<organism evidence="2 3">
    <name type="scientific">Corynebacterium phocae</name>
    <dbReference type="NCBI Taxonomy" id="161895"/>
    <lineage>
        <taxon>Bacteria</taxon>
        <taxon>Bacillati</taxon>
        <taxon>Actinomycetota</taxon>
        <taxon>Actinomycetes</taxon>
        <taxon>Mycobacteriales</taxon>
        <taxon>Corynebacteriaceae</taxon>
        <taxon>Corynebacterium</taxon>
    </lineage>
</organism>
<protein>
    <recommendedName>
        <fullName evidence="4">Cutinase</fullName>
    </recommendedName>
</protein>
<dbReference type="InterPro" id="IPR000675">
    <property type="entry name" value="Cutinase/axe"/>
</dbReference>
<evidence type="ECO:0000313" key="2">
    <source>
        <dbReference type="EMBL" id="APT93633.1"/>
    </source>
</evidence>
<accession>A0A1L7D6M2</accession>
<dbReference type="InterPro" id="IPR029058">
    <property type="entry name" value="AB_hydrolase_fold"/>
</dbReference>
<dbReference type="STRING" id="161895.CPHO_03315"/>
<name>A0A1L7D6M2_9CORY</name>
<dbReference type="AlphaFoldDB" id="A0A1L7D6M2"/>
<dbReference type="OrthoDB" id="4457739at2"/>
<dbReference type="Gene3D" id="3.40.50.1820">
    <property type="entry name" value="alpha/beta hydrolase"/>
    <property type="match status" value="1"/>
</dbReference>
<proteinExistence type="predicted"/>
<evidence type="ECO:0008006" key="4">
    <source>
        <dbReference type="Google" id="ProtNLM"/>
    </source>
</evidence>
<keyword evidence="1" id="KW-0378">Hydrolase</keyword>
<keyword evidence="3" id="KW-1185">Reference proteome</keyword>
<evidence type="ECO:0000256" key="1">
    <source>
        <dbReference type="ARBA" id="ARBA00022801"/>
    </source>
</evidence>
<dbReference type="SUPFAM" id="SSF53474">
    <property type="entry name" value="alpha/beta-Hydrolases"/>
    <property type="match status" value="1"/>
</dbReference>